<dbReference type="InterPro" id="IPR006140">
    <property type="entry name" value="D-isomer_DH_NAD-bd"/>
</dbReference>
<evidence type="ECO:0000256" key="1">
    <source>
        <dbReference type="ARBA" id="ARBA00023002"/>
    </source>
</evidence>
<dbReference type="SUPFAM" id="SSF51735">
    <property type="entry name" value="NAD(P)-binding Rossmann-fold domains"/>
    <property type="match status" value="1"/>
</dbReference>
<dbReference type="AlphaFoldDB" id="A0A849BXR7"/>
<sequence>MARRPLVSLPEAALAREVGVPLVGEDGRTDGAADVEAVVWDVARPAVEQMTAEQVERLALVVLPYHGSPAALGSLGDLPALRVVQTQTTGVDAVAAHVPDGVTLASAAGAHDAGTAEIALALLLASVRRIDDAVRDAQEGRWRGPEGLRPGLAGRTVLVLGAGGIGDAVVRRLRPFEVDVVRVASRARTDDLGPVHGVDELGALLQRADALVLAVPLTDGTRGLVDAGVLAALPDGAVVVNVARGPVVDTDALVAEVAAGRLRAALDVTDPEPLPPDHPLWRLPGAIVTPHVGGATDAMRPRVVALLRRQLAALAAGEPLENVVRGA</sequence>
<comment type="caution">
    <text evidence="4">The sequence shown here is derived from an EMBL/GenBank/DDBJ whole genome shotgun (WGS) entry which is preliminary data.</text>
</comment>
<dbReference type="InterPro" id="IPR029753">
    <property type="entry name" value="D-isomer_DH_CS"/>
</dbReference>
<keyword evidence="5" id="KW-1185">Reference proteome</keyword>
<keyword evidence="2" id="KW-0520">NAD</keyword>
<dbReference type="RefSeq" id="WP_171203989.1">
    <property type="nucleotide sequence ID" value="NZ_BAAANP010000005.1"/>
</dbReference>
<name>A0A849BXR7_9ACTN</name>
<proteinExistence type="predicted"/>
<dbReference type="PROSITE" id="PS00671">
    <property type="entry name" value="D_2_HYDROXYACID_DH_3"/>
    <property type="match status" value="1"/>
</dbReference>
<dbReference type="GO" id="GO:0051287">
    <property type="term" value="F:NAD binding"/>
    <property type="evidence" value="ECO:0007669"/>
    <property type="project" value="InterPro"/>
</dbReference>
<dbReference type="Gene3D" id="3.40.50.720">
    <property type="entry name" value="NAD(P)-binding Rossmann-like Domain"/>
    <property type="match status" value="2"/>
</dbReference>
<dbReference type="PANTHER" id="PTHR10996:SF178">
    <property type="entry name" value="2-HYDROXYACID DEHYDROGENASE YGL185C-RELATED"/>
    <property type="match status" value="1"/>
</dbReference>
<protein>
    <submittedName>
        <fullName evidence="4">2-hydroxyacid dehydrogenase</fullName>
    </submittedName>
</protein>
<dbReference type="GO" id="GO:0030267">
    <property type="term" value="F:glyoxylate reductase (NADPH) activity"/>
    <property type="evidence" value="ECO:0007669"/>
    <property type="project" value="TreeGrafter"/>
</dbReference>
<accession>A0A849BXR7</accession>
<dbReference type="Pfam" id="PF02826">
    <property type="entry name" value="2-Hacid_dh_C"/>
    <property type="match status" value="1"/>
</dbReference>
<dbReference type="EMBL" id="JABEMA010000290">
    <property type="protein sequence ID" value="NNH24226.1"/>
    <property type="molecule type" value="Genomic_DNA"/>
</dbReference>
<evidence type="ECO:0000256" key="2">
    <source>
        <dbReference type="ARBA" id="ARBA00023027"/>
    </source>
</evidence>
<evidence type="ECO:0000259" key="3">
    <source>
        <dbReference type="Pfam" id="PF02826"/>
    </source>
</evidence>
<evidence type="ECO:0000313" key="4">
    <source>
        <dbReference type="EMBL" id="NNH24226.1"/>
    </source>
</evidence>
<feature type="domain" description="D-isomer specific 2-hydroxyacid dehydrogenase NAD-binding" evidence="3">
    <location>
        <begin position="120"/>
        <end position="293"/>
    </location>
</feature>
<dbReference type="GO" id="GO:0016618">
    <property type="term" value="F:hydroxypyruvate reductase [NAD(P)H] activity"/>
    <property type="evidence" value="ECO:0007669"/>
    <property type="project" value="TreeGrafter"/>
</dbReference>
<keyword evidence="1" id="KW-0560">Oxidoreductase</keyword>
<gene>
    <name evidence="4" type="ORF">HLB09_14225</name>
</gene>
<dbReference type="InterPro" id="IPR036291">
    <property type="entry name" value="NAD(P)-bd_dom_sf"/>
</dbReference>
<dbReference type="Proteomes" id="UP000555552">
    <property type="component" value="Unassembled WGS sequence"/>
</dbReference>
<evidence type="ECO:0000313" key="5">
    <source>
        <dbReference type="Proteomes" id="UP000555552"/>
    </source>
</evidence>
<dbReference type="CDD" id="cd12166">
    <property type="entry name" value="2-Hacid_dh_7"/>
    <property type="match status" value="1"/>
</dbReference>
<dbReference type="GO" id="GO:0005829">
    <property type="term" value="C:cytosol"/>
    <property type="evidence" value="ECO:0007669"/>
    <property type="project" value="TreeGrafter"/>
</dbReference>
<dbReference type="InterPro" id="IPR050223">
    <property type="entry name" value="D-isomer_2-hydroxyacid_DH"/>
</dbReference>
<organism evidence="4 5">
    <name type="scientific">Pseudokineococcus marinus</name>
    <dbReference type="NCBI Taxonomy" id="351215"/>
    <lineage>
        <taxon>Bacteria</taxon>
        <taxon>Bacillati</taxon>
        <taxon>Actinomycetota</taxon>
        <taxon>Actinomycetes</taxon>
        <taxon>Kineosporiales</taxon>
        <taxon>Kineosporiaceae</taxon>
        <taxon>Pseudokineococcus</taxon>
    </lineage>
</organism>
<reference evidence="4 5" key="1">
    <citation type="submission" date="2020-05" db="EMBL/GenBank/DDBJ databases">
        <title>MicrobeNet Type strains.</title>
        <authorList>
            <person name="Nicholson A.C."/>
        </authorList>
    </citation>
    <scope>NUCLEOTIDE SEQUENCE [LARGE SCALE GENOMIC DNA]</scope>
    <source>
        <strain evidence="4 5">JCM 14547</strain>
    </source>
</reference>
<dbReference type="PANTHER" id="PTHR10996">
    <property type="entry name" value="2-HYDROXYACID DEHYDROGENASE-RELATED"/>
    <property type="match status" value="1"/>
</dbReference>